<evidence type="ECO:0000256" key="1">
    <source>
        <dbReference type="ARBA" id="ARBA00022598"/>
    </source>
</evidence>
<name>A0ABR9CM86_9HYPH</name>
<comment type="caution">
    <text evidence="4">The sequence shown here is derived from an EMBL/GenBank/DDBJ whole genome shotgun (WGS) entry which is preliminary data.</text>
</comment>
<dbReference type="SUPFAM" id="SSF56801">
    <property type="entry name" value="Acetyl-CoA synthetase-like"/>
    <property type="match status" value="1"/>
</dbReference>
<dbReference type="InterPro" id="IPR000873">
    <property type="entry name" value="AMP-dep_synth/lig_dom"/>
</dbReference>
<dbReference type="InterPro" id="IPR045851">
    <property type="entry name" value="AMP-bd_C_sf"/>
</dbReference>
<evidence type="ECO:0000313" key="4">
    <source>
        <dbReference type="EMBL" id="MBD8891952.1"/>
    </source>
</evidence>
<gene>
    <name evidence="4" type="ORF">IG616_10355</name>
</gene>
<dbReference type="Pfam" id="PF13193">
    <property type="entry name" value="AMP-binding_C"/>
    <property type="match status" value="1"/>
</dbReference>
<dbReference type="PANTHER" id="PTHR43352:SF1">
    <property type="entry name" value="ANTHRANILATE--COA LIGASE"/>
    <property type="match status" value="1"/>
</dbReference>
<dbReference type="Gene3D" id="3.30.300.30">
    <property type="match status" value="1"/>
</dbReference>
<dbReference type="InterPro" id="IPR020845">
    <property type="entry name" value="AMP-binding_CS"/>
</dbReference>
<sequence length="546" mass="59789">MTALGPTAHVDTFTRDHLPPMEDWPQFNLDGFSYPEWLNAGAELTDRMVERGFGDHVALIGNGRRRTYKELTDWTNRLANALVEDFGVKPGNRILIRSANNPAMVACWLAATKAGAVVVNTMPMLRAGELSKIIDKAEITLALCDTRLMDEMVACAKDNVFLQQVIGFDGTANHDAELDRAALDKSVRFEVVKTSRDDVALLGFTSGSTGLPKATMHFHRDILIIADAYAKEVLDVQPEDVFVGSPPLAFTFGLGGLAVFPLRFGASAALLENATPPNLIEIIQKYKATICFTAPTAYRAMLTAMSQGADLSSLRIAVSAGETLPAPVYEDWIAKTGKPMLDGIGATEMLHIFISNRLGDSKPACTGKPLAGYEAMVVDDDMKEVPRGTVGKLVVRGPIGCRYLADARQRDYVRDGWNLTGDSFIQDEDGYFHFAARSDDMIVSAGYNIAGPEVEAALLKHDFVRECAVIGHPDEARGHIVKAFVVLSDHAIPCDDTAKALQDHVKSVIAPYKYPRVIEFLRTLPKTESGKIQRFRLKQDLDAFQN</sequence>
<keyword evidence="5" id="KW-1185">Reference proteome</keyword>
<reference evidence="5" key="1">
    <citation type="submission" date="2020-09" db="EMBL/GenBank/DDBJ databases">
        <title>The genome sequence of strain Labrenzia suaedae 4C16A.</title>
        <authorList>
            <person name="Liu Y."/>
        </authorList>
    </citation>
    <scope>NUCLEOTIDE SEQUENCE [LARGE SCALE GENOMIC DNA]</scope>
    <source>
        <strain evidence="5">4C16A</strain>
    </source>
</reference>
<evidence type="ECO:0000259" key="3">
    <source>
        <dbReference type="Pfam" id="PF13193"/>
    </source>
</evidence>
<evidence type="ECO:0000313" key="5">
    <source>
        <dbReference type="Proteomes" id="UP000632063"/>
    </source>
</evidence>
<evidence type="ECO:0000259" key="2">
    <source>
        <dbReference type="Pfam" id="PF00501"/>
    </source>
</evidence>
<dbReference type="PROSITE" id="PS00455">
    <property type="entry name" value="AMP_BINDING"/>
    <property type="match status" value="1"/>
</dbReference>
<organism evidence="4 5">
    <name type="scientific">Roseibium litorale</name>
    <dbReference type="NCBI Taxonomy" id="2803841"/>
    <lineage>
        <taxon>Bacteria</taxon>
        <taxon>Pseudomonadati</taxon>
        <taxon>Pseudomonadota</taxon>
        <taxon>Alphaproteobacteria</taxon>
        <taxon>Hyphomicrobiales</taxon>
        <taxon>Stappiaceae</taxon>
        <taxon>Roseibium</taxon>
    </lineage>
</organism>
<dbReference type="InterPro" id="IPR042099">
    <property type="entry name" value="ANL_N_sf"/>
</dbReference>
<feature type="domain" description="AMP-dependent synthetase/ligase" evidence="2">
    <location>
        <begin position="52"/>
        <end position="398"/>
    </location>
</feature>
<reference evidence="4 5" key="2">
    <citation type="journal article" date="2021" name="Int. J. Syst. Evol. Microbiol.">
        <title>Roseibium litorale sp. nov., isolated from a tidal flat sediment and proposal for the reclassification of Labrenzia polysiphoniae as Roseibium polysiphoniae comb. nov.</title>
        <authorList>
            <person name="Liu Y."/>
            <person name="Pei T."/>
            <person name="Du J."/>
            <person name="Chao M."/>
            <person name="Deng M.R."/>
            <person name="Zhu H."/>
        </authorList>
    </citation>
    <scope>NUCLEOTIDE SEQUENCE [LARGE SCALE GENOMIC DNA]</scope>
    <source>
        <strain evidence="4 5">4C16A</strain>
    </source>
</reference>
<feature type="domain" description="AMP-binding enzyme C-terminal" evidence="3">
    <location>
        <begin position="453"/>
        <end position="531"/>
    </location>
</feature>
<keyword evidence="1" id="KW-0436">Ligase</keyword>
<dbReference type="Gene3D" id="3.40.50.12780">
    <property type="entry name" value="N-terminal domain of ligase-like"/>
    <property type="match status" value="1"/>
</dbReference>
<protein>
    <submittedName>
        <fullName evidence="4">AMP-binding protein</fullName>
    </submittedName>
</protein>
<dbReference type="PANTHER" id="PTHR43352">
    <property type="entry name" value="ACETYL-COA SYNTHETASE"/>
    <property type="match status" value="1"/>
</dbReference>
<dbReference type="InterPro" id="IPR025110">
    <property type="entry name" value="AMP-bd_C"/>
</dbReference>
<dbReference type="Proteomes" id="UP000632063">
    <property type="component" value="Unassembled WGS sequence"/>
</dbReference>
<dbReference type="RefSeq" id="WP_192148078.1">
    <property type="nucleotide sequence ID" value="NZ_JACYXI010000005.1"/>
</dbReference>
<dbReference type="EMBL" id="JACYXI010000005">
    <property type="protein sequence ID" value="MBD8891952.1"/>
    <property type="molecule type" value="Genomic_DNA"/>
</dbReference>
<proteinExistence type="predicted"/>
<accession>A0ABR9CM86</accession>
<dbReference type="Pfam" id="PF00501">
    <property type="entry name" value="AMP-binding"/>
    <property type="match status" value="1"/>
</dbReference>